<dbReference type="FunFam" id="1.10.405.10:FF:000011">
    <property type="entry name" value="Rab GDP dissociation inhibitor"/>
    <property type="match status" value="1"/>
</dbReference>
<reference evidence="3" key="1">
    <citation type="journal article" date="2012" name="Proc. Natl. Acad. Sci. U.S.A.">
        <title>Antigenic diversity is generated by distinct evolutionary mechanisms in African trypanosome species.</title>
        <authorList>
            <person name="Jackson A.P."/>
            <person name="Berry A."/>
            <person name="Aslett M."/>
            <person name="Allison H.C."/>
            <person name="Burton P."/>
            <person name="Vavrova-Anderson J."/>
            <person name="Brown R."/>
            <person name="Browne H."/>
            <person name="Corton N."/>
            <person name="Hauser H."/>
            <person name="Gamble J."/>
            <person name="Gilderthorp R."/>
            <person name="Marcello L."/>
            <person name="McQuillan J."/>
            <person name="Otto T.D."/>
            <person name="Quail M.A."/>
            <person name="Sanders M.J."/>
            <person name="van Tonder A."/>
            <person name="Ginger M.L."/>
            <person name="Field M.C."/>
            <person name="Barry J.D."/>
            <person name="Hertz-Fowler C."/>
            <person name="Berriman M."/>
        </authorList>
    </citation>
    <scope>NUCLEOTIDE SEQUENCE</scope>
    <source>
        <strain evidence="3">Y486</strain>
    </source>
</reference>
<dbReference type="GO" id="GO:0005093">
    <property type="term" value="F:Rab GDP-dissociation inhibitor activity"/>
    <property type="evidence" value="ECO:0007669"/>
    <property type="project" value="InterPro"/>
</dbReference>
<dbReference type="VEuPathDB" id="TriTrypDB:TvY486_0304080"/>
<dbReference type="EMBL" id="HE573019">
    <property type="protein sequence ID" value="CCC47232.1"/>
    <property type="molecule type" value="Genomic_DNA"/>
</dbReference>
<protein>
    <recommendedName>
        <fullName evidence="2">Rab GDP dissociation inhibitor</fullName>
    </recommendedName>
</protein>
<dbReference type="PRINTS" id="PR00891">
    <property type="entry name" value="RABGDIREP"/>
</dbReference>
<dbReference type="InterPro" id="IPR000806">
    <property type="entry name" value="RabGDI"/>
</dbReference>
<evidence type="ECO:0000256" key="1">
    <source>
        <dbReference type="ARBA" id="ARBA00005593"/>
    </source>
</evidence>
<dbReference type="GO" id="GO:0016192">
    <property type="term" value="P:vesicle-mediated transport"/>
    <property type="evidence" value="ECO:0007669"/>
    <property type="project" value="TreeGrafter"/>
</dbReference>
<organism evidence="3">
    <name type="scientific">Trypanosoma vivax (strain Y486)</name>
    <dbReference type="NCBI Taxonomy" id="1055687"/>
    <lineage>
        <taxon>Eukaryota</taxon>
        <taxon>Discoba</taxon>
        <taxon>Euglenozoa</taxon>
        <taxon>Kinetoplastea</taxon>
        <taxon>Metakinetoplastina</taxon>
        <taxon>Trypanosomatida</taxon>
        <taxon>Trypanosomatidae</taxon>
        <taxon>Trypanosoma</taxon>
        <taxon>Duttonella</taxon>
    </lineage>
</organism>
<dbReference type="Gene3D" id="3.30.519.10">
    <property type="entry name" value="Guanine Nucleotide Dissociation Inhibitor, domain 2"/>
    <property type="match status" value="1"/>
</dbReference>
<comment type="similarity">
    <text evidence="1 2">Belongs to the Rab GDI family.</text>
</comment>
<dbReference type="Gene3D" id="3.50.50.60">
    <property type="entry name" value="FAD/NAD(P)-binding domain"/>
    <property type="match status" value="1"/>
</dbReference>
<dbReference type="Pfam" id="PF00996">
    <property type="entry name" value="GDI"/>
    <property type="match status" value="1"/>
</dbReference>
<dbReference type="AlphaFoldDB" id="G0TTF1"/>
<dbReference type="PANTHER" id="PTHR11787">
    <property type="entry name" value="RAB GDP-DISSOCIATION INHIBITOR"/>
    <property type="match status" value="1"/>
</dbReference>
<accession>G0TTF1</accession>
<dbReference type="SUPFAM" id="SSF54373">
    <property type="entry name" value="FAD-linked reductases, C-terminal domain"/>
    <property type="match status" value="1"/>
</dbReference>
<dbReference type="PANTHER" id="PTHR11787:SF8">
    <property type="entry name" value="RAB GDP DISSOCIATION INHIBITOR"/>
    <property type="match status" value="1"/>
</dbReference>
<name>G0TTF1_TRYVY</name>
<dbReference type="SUPFAM" id="SSF51905">
    <property type="entry name" value="FAD/NAD(P)-binding domain"/>
    <property type="match status" value="2"/>
</dbReference>
<evidence type="ECO:0000256" key="2">
    <source>
        <dbReference type="RuleBase" id="RU363124"/>
    </source>
</evidence>
<evidence type="ECO:0000313" key="3">
    <source>
        <dbReference type="EMBL" id="CCC47232.1"/>
    </source>
</evidence>
<gene>
    <name evidence="3" type="ORF">TVY486_0304080</name>
</gene>
<dbReference type="OMA" id="FETKAKM"/>
<dbReference type="GO" id="GO:0015031">
    <property type="term" value="P:protein transport"/>
    <property type="evidence" value="ECO:0007669"/>
    <property type="project" value="InterPro"/>
</dbReference>
<dbReference type="GO" id="GO:0007264">
    <property type="term" value="P:small GTPase-mediated signal transduction"/>
    <property type="evidence" value="ECO:0007669"/>
    <property type="project" value="InterPro"/>
</dbReference>
<dbReference type="InterPro" id="IPR018203">
    <property type="entry name" value="GDP_dissociation_inhibitor"/>
</dbReference>
<dbReference type="InterPro" id="IPR036188">
    <property type="entry name" value="FAD/NAD-bd_sf"/>
</dbReference>
<dbReference type="PRINTS" id="PR00892">
    <property type="entry name" value="RABGDI"/>
</dbReference>
<dbReference type="GO" id="GO:0005737">
    <property type="term" value="C:cytoplasm"/>
    <property type="evidence" value="ECO:0007669"/>
    <property type="project" value="TreeGrafter"/>
</dbReference>
<sequence>MEETYDAIVCGTGLTECVLSGLLSVNGYKVLHVDRNPYYGGETASLNLQQLYEKFGKGTPPQELGKSHLYNVDLIPKVLMCAGELVKILRATVIDRYNMEFMLIDNSFVLKDGKISKVPATEKEALMSPLMGFFEKRKAAKLFQFMGAYNPKDSKTHKGYDLGSMTMAQLFKEYGLDDNTIDFVGHAVALHTNDDYLQRPAIETVLRCKLYESSFNMYNTSPYVYPLYGSGELPQAFSRLCAVYGGTYMLQTPVTKVNFSQDGVFESIESDGKKAHAKFVVGDPSYFPDMVRPCGKVIRCIAIMNHPIPNLKVECNSCQIIIPQKELKRKNDMYILQLGANNKVCADGYYIAIIGTTVENYDDPIKDIQPGLRVIGSTIETFITTSDLYEPIDDGRKSKCFISKSYDAATHFESAAENILDMFQRIHGKPYDFDLLVKQGEAAQQV</sequence>
<proteinExistence type="inferred from homology"/>
<dbReference type="Gene3D" id="1.10.405.10">
    <property type="entry name" value="Guanine Nucleotide Dissociation Inhibitor, domain 1"/>
    <property type="match status" value="1"/>
</dbReference>